<feature type="region of interest" description="Disordered" evidence="6">
    <location>
        <begin position="215"/>
        <end position="359"/>
    </location>
</feature>
<feature type="compositionally biased region" description="Low complexity" evidence="6">
    <location>
        <begin position="32"/>
        <end position="41"/>
    </location>
</feature>
<evidence type="ECO:0000313" key="9">
    <source>
        <dbReference type="Proteomes" id="UP001145021"/>
    </source>
</evidence>
<feature type="compositionally biased region" description="Polar residues" evidence="6">
    <location>
        <begin position="524"/>
        <end position="535"/>
    </location>
</feature>
<dbReference type="InterPro" id="IPR036638">
    <property type="entry name" value="HLH_DNA-bd_sf"/>
</dbReference>
<evidence type="ECO:0000256" key="3">
    <source>
        <dbReference type="ARBA" id="ARBA00023159"/>
    </source>
</evidence>
<gene>
    <name evidence="8" type="ORF">LPJ64_004326</name>
</gene>
<dbReference type="AlphaFoldDB" id="A0A9W7XJ47"/>
<feature type="region of interest" description="Disordered" evidence="6">
    <location>
        <begin position="510"/>
        <end position="535"/>
    </location>
</feature>
<keyword evidence="1" id="KW-0805">Transcription regulation</keyword>
<dbReference type="GO" id="GO:0046983">
    <property type="term" value="F:protein dimerization activity"/>
    <property type="evidence" value="ECO:0007669"/>
    <property type="project" value="InterPro"/>
</dbReference>
<feature type="compositionally biased region" description="Low complexity" evidence="6">
    <location>
        <begin position="113"/>
        <end position="122"/>
    </location>
</feature>
<proteinExistence type="predicted"/>
<dbReference type="Proteomes" id="UP001145021">
    <property type="component" value="Unassembled WGS sequence"/>
</dbReference>
<evidence type="ECO:0000256" key="2">
    <source>
        <dbReference type="ARBA" id="ARBA00023125"/>
    </source>
</evidence>
<dbReference type="PANTHER" id="PTHR10328:SF3">
    <property type="entry name" value="PROTEIN MAX"/>
    <property type="match status" value="1"/>
</dbReference>
<dbReference type="InterPro" id="IPR011598">
    <property type="entry name" value="bHLH_dom"/>
</dbReference>
<dbReference type="GO" id="GO:0003677">
    <property type="term" value="F:DNA binding"/>
    <property type="evidence" value="ECO:0007669"/>
    <property type="project" value="UniProtKB-KW"/>
</dbReference>
<feature type="region of interest" description="Disordered" evidence="6">
    <location>
        <begin position="21"/>
        <end position="44"/>
    </location>
</feature>
<keyword evidence="9" id="KW-1185">Reference proteome</keyword>
<feature type="domain" description="BHLH" evidence="7">
    <location>
        <begin position="127"/>
        <end position="179"/>
    </location>
</feature>
<accession>A0A9W7XJ47</accession>
<dbReference type="GO" id="GO:0090575">
    <property type="term" value="C:RNA polymerase II transcription regulator complex"/>
    <property type="evidence" value="ECO:0007669"/>
    <property type="project" value="TreeGrafter"/>
</dbReference>
<dbReference type="SMART" id="SM00353">
    <property type="entry name" value="HLH"/>
    <property type="match status" value="1"/>
</dbReference>
<dbReference type="GO" id="GO:0003700">
    <property type="term" value="F:DNA-binding transcription factor activity"/>
    <property type="evidence" value="ECO:0007669"/>
    <property type="project" value="TreeGrafter"/>
</dbReference>
<feature type="compositionally biased region" description="Low complexity" evidence="6">
    <location>
        <begin position="236"/>
        <end position="256"/>
    </location>
</feature>
<dbReference type="Gene3D" id="4.10.280.10">
    <property type="entry name" value="Helix-loop-helix DNA-binding domain"/>
    <property type="match status" value="1"/>
</dbReference>
<dbReference type="Pfam" id="PF00010">
    <property type="entry name" value="HLH"/>
    <property type="match status" value="1"/>
</dbReference>
<feature type="compositionally biased region" description="Polar residues" evidence="6">
    <location>
        <begin position="269"/>
        <end position="284"/>
    </location>
</feature>
<sequence>MMTFPSQSNFIFLDPFSEGGESLAQGTGSNHQRQSSQSRQQYTSTPVLVNEATASSNGTYFVGNPMMPSSIYAAGTPMMIDSHHHPIPVNLSAASTLAAASTGGAVGSERNRSPSSTRSVSSIDHAQRRATHNAIERARRESLNGQFQDLASAVPALIHVRRPSKATIVEKSLDYIRSFKEHLSNRDQYIKKLQLRNLALHDEVNRLRKQLGLEPLSESGEGEAPLPLPDDIVGRSNAGAGADKKGSGASAKNSSSPLKSVVGAATLEGPNSQPSSKSPGTGPTRSLIAEQRQKKQQQQQQMAQHKRRQQSLDLSISDTSSGGWPSLRVQTGSAVSKRASNVSPVGSSNSDSGSAGSSPLHLSPLSAPILTTHAPQLPLVGAGANFFMNSFPNSSAPSVALGSSGMSIDTSNPSAAAAAAAAFVAHTNSAQQQALAVMSSVAPMAQFGAVMGMDPSMQVNAMGYMAQGHAGAMGMLDMNKLNEVFAVSAPATAVASMSLMATSSDMSDTPLASSLPGTVASKPGSVSSNSNIDQC</sequence>
<evidence type="ECO:0000256" key="1">
    <source>
        <dbReference type="ARBA" id="ARBA00023015"/>
    </source>
</evidence>
<evidence type="ECO:0000256" key="4">
    <source>
        <dbReference type="ARBA" id="ARBA00023163"/>
    </source>
</evidence>
<comment type="caution">
    <text evidence="8">The sequence shown here is derived from an EMBL/GenBank/DDBJ whole genome shotgun (WGS) entry which is preliminary data.</text>
</comment>
<name>A0A9W7XJ47_9FUNG</name>
<feature type="compositionally biased region" description="Low complexity" evidence="6">
    <location>
        <begin position="339"/>
        <end position="359"/>
    </location>
</feature>
<evidence type="ECO:0000256" key="5">
    <source>
        <dbReference type="ARBA" id="ARBA00023242"/>
    </source>
</evidence>
<dbReference type="PANTHER" id="PTHR10328">
    <property type="entry name" value="PROTEIN MAX MYC-ASSOCIATED FACTOR X"/>
    <property type="match status" value="1"/>
</dbReference>
<evidence type="ECO:0000259" key="7">
    <source>
        <dbReference type="PROSITE" id="PS50888"/>
    </source>
</evidence>
<feature type="compositionally biased region" description="Polar residues" evidence="6">
    <location>
        <begin position="311"/>
        <end position="334"/>
    </location>
</feature>
<dbReference type="GO" id="GO:0045944">
    <property type="term" value="P:positive regulation of transcription by RNA polymerase II"/>
    <property type="evidence" value="ECO:0007669"/>
    <property type="project" value="TreeGrafter"/>
</dbReference>
<feature type="region of interest" description="Disordered" evidence="6">
    <location>
        <begin position="102"/>
        <end position="131"/>
    </location>
</feature>
<dbReference type="EMBL" id="JANBOH010000205">
    <property type="protein sequence ID" value="KAJ1643945.1"/>
    <property type="molecule type" value="Genomic_DNA"/>
</dbReference>
<keyword evidence="3" id="KW-0010">Activator</keyword>
<evidence type="ECO:0000256" key="6">
    <source>
        <dbReference type="SAM" id="MobiDB-lite"/>
    </source>
</evidence>
<keyword evidence="4" id="KW-0804">Transcription</keyword>
<reference evidence="8" key="1">
    <citation type="submission" date="2022-07" db="EMBL/GenBank/DDBJ databases">
        <title>Phylogenomic reconstructions and comparative analyses of Kickxellomycotina fungi.</title>
        <authorList>
            <person name="Reynolds N.K."/>
            <person name="Stajich J.E."/>
            <person name="Barry K."/>
            <person name="Grigoriev I.V."/>
            <person name="Crous P."/>
            <person name="Smith M.E."/>
        </authorList>
    </citation>
    <scope>NUCLEOTIDE SEQUENCE</scope>
    <source>
        <strain evidence="8">NBRC 105413</strain>
    </source>
</reference>
<dbReference type="PROSITE" id="PS50888">
    <property type="entry name" value="BHLH"/>
    <property type="match status" value="1"/>
</dbReference>
<dbReference type="SUPFAM" id="SSF47459">
    <property type="entry name" value="HLH, helix-loop-helix DNA-binding domain"/>
    <property type="match status" value="1"/>
</dbReference>
<protein>
    <recommendedName>
        <fullName evidence="7">BHLH domain-containing protein</fullName>
    </recommendedName>
</protein>
<keyword evidence="5" id="KW-0539">Nucleus</keyword>
<evidence type="ECO:0000313" key="8">
    <source>
        <dbReference type="EMBL" id="KAJ1643945.1"/>
    </source>
</evidence>
<keyword evidence="2" id="KW-0238">DNA-binding</keyword>
<organism evidence="8 9">
    <name type="scientific">Coemansia asiatica</name>
    <dbReference type="NCBI Taxonomy" id="1052880"/>
    <lineage>
        <taxon>Eukaryota</taxon>
        <taxon>Fungi</taxon>
        <taxon>Fungi incertae sedis</taxon>
        <taxon>Zoopagomycota</taxon>
        <taxon>Kickxellomycotina</taxon>
        <taxon>Kickxellomycetes</taxon>
        <taxon>Kickxellales</taxon>
        <taxon>Kickxellaceae</taxon>
        <taxon>Coemansia</taxon>
    </lineage>
</organism>